<dbReference type="SUPFAM" id="SSF53448">
    <property type="entry name" value="Nucleotide-diphospho-sugar transferases"/>
    <property type="match status" value="1"/>
</dbReference>
<evidence type="ECO:0000259" key="1">
    <source>
        <dbReference type="Pfam" id="PF00535"/>
    </source>
</evidence>
<protein>
    <submittedName>
        <fullName evidence="2">Glycosyltransferase</fullName>
    </submittedName>
</protein>
<dbReference type="GO" id="GO:0016740">
    <property type="term" value="F:transferase activity"/>
    <property type="evidence" value="ECO:0007669"/>
    <property type="project" value="UniProtKB-KW"/>
</dbReference>
<name>A0A7H0VC36_9FLAO</name>
<accession>A0A7H0VC36</accession>
<keyword evidence="2" id="KW-0808">Transferase</keyword>
<dbReference type="Pfam" id="PF00535">
    <property type="entry name" value="Glycos_transf_2"/>
    <property type="match status" value="1"/>
</dbReference>
<dbReference type="Gene3D" id="3.90.550.10">
    <property type="entry name" value="Spore Coat Polysaccharide Biosynthesis Protein SpsA, Chain A"/>
    <property type="match status" value="1"/>
</dbReference>
<organism evidence="2 3">
    <name type="scientific">Croceimicrobium hydrocarbonivorans</name>
    <dbReference type="NCBI Taxonomy" id="2761580"/>
    <lineage>
        <taxon>Bacteria</taxon>
        <taxon>Pseudomonadati</taxon>
        <taxon>Bacteroidota</taxon>
        <taxon>Flavobacteriia</taxon>
        <taxon>Flavobacteriales</taxon>
        <taxon>Owenweeksiaceae</taxon>
        <taxon>Croceimicrobium</taxon>
    </lineage>
</organism>
<reference evidence="2 3" key="1">
    <citation type="submission" date="2020-08" db="EMBL/GenBank/DDBJ databases">
        <title>Croceimicrobium hydrocarbonivorans gen. nov., sp. nov., a novel marine bacterium isolated from a bacterial consortium that degrades polyethylene terephthalate.</title>
        <authorList>
            <person name="Liu R."/>
        </authorList>
    </citation>
    <scope>NUCLEOTIDE SEQUENCE [LARGE SCALE GENOMIC DNA]</scope>
    <source>
        <strain evidence="2 3">A20-9</strain>
    </source>
</reference>
<dbReference type="KEGG" id="chyd:H4K34_12980"/>
<sequence>MKQPFFSVIIPAYEAIDTLEDCLDSVWSQSFSDYEIILTDDGSSDGSGAFAEKWLEEKAVLRYHIIEQENKGLGAARNAAIAAASGKFCALLDADDLWHPEKLSACYDFLKSAPETAVLYHSVENFGRNHNRRPTFPIKSLKDLILLGCPLVPSASIIRRDLALEHPFQTNLDYHGAEDLYLWLELLIAGEQLHYWPEALSYYREEGGMSSNIDEHLFKVNNVYEHFYQENHISKQDFERATQRKYYEAARFYQKGGKHDKAQQFYSVADAKSLKILGLRILNALGLSI</sequence>
<dbReference type="PANTHER" id="PTHR43685:SF2">
    <property type="entry name" value="GLYCOSYLTRANSFERASE 2-LIKE DOMAIN-CONTAINING PROTEIN"/>
    <property type="match status" value="1"/>
</dbReference>
<gene>
    <name evidence="2" type="ORF">H4K34_12980</name>
</gene>
<dbReference type="InterPro" id="IPR050834">
    <property type="entry name" value="Glycosyltransf_2"/>
</dbReference>
<keyword evidence="3" id="KW-1185">Reference proteome</keyword>
<dbReference type="Proteomes" id="UP000516305">
    <property type="component" value="Chromosome"/>
</dbReference>
<dbReference type="AlphaFoldDB" id="A0A7H0VC36"/>
<proteinExistence type="predicted"/>
<evidence type="ECO:0000313" key="3">
    <source>
        <dbReference type="Proteomes" id="UP000516305"/>
    </source>
</evidence>
<feature type="domain" description="Glycosyltransferase 2-like" evidence="1">
    <location>
        <begin position="7"/>
        <end position="135"/>
    </location>
</feature>
<dbReference type="EMBL" id="CP060139">
    <property type="protein sequence ID" value="QNR23284.1"/>
    <property type="molecule type" value="Genomic_DNA"/>
</dbReference>
<dbReference type="InterPro" id="IPR001173">
    <property type="entry name" value="Glyco_trans_2-like"/>
</dbReference>
<dbReference type="InterPro" id="IPR029044">
    <property type="entry name" value="Nucleotide-diphossugar_trans"/>
</dbReference>
<dbReference type="PANTHER" id="PTHR43685">
    <property type="entry name" value="GLYCOSYLTRANSFERASE"/>
    <property type="match status" value="1"/>
</dbReference>
<evidence type="ECO:0000313" key="2">
    <source>
        <dbReference type="EMBL" id="QNR23284.1"/>
    </source>
</evidence>
<dbReference type="RefSeq" id="WP_210757813.1">
    <property type="nucleotide sequence ID" value="NZ_CP060139.1"/>
</dbReference>